<dbReference type="EMBL" id="JAVDSW010000003">
    <property type="protein sequence ID" value="MDR6703644.1"/>
    <property type="molecule type" value="Genomic_DNA"/>
</dbReference>
<proteinExistence type="predicted"/>
<protein>
    <submittedName>
        <fullName evidence="1">Uncharacterized protein</fullName>
    </submittedName>
</protein>
<comment type="caution">
    <text evidence="1">The sequence shown here is derived from an EMBL/GenBank/DDBJ whole genome shotgun (WGS) entry which is preliminary data.</text>
</comment>
<organism evidence="1 2">
    <name type="scientific">Agrobacterium tumefaciens</name>
    <dbReference type="NCBI Taxonomy" id="358"/>
    <lineage>
        <taxon>Bacteria</taxon>
        <taxon>Pseudomonadati</taxon>
        <taxon>Pseudomonadota</taxon>
        <taxon>Alphaproteobacteria</taxon>
        <taxon>Hyphomicrobiales</taxon>
        <taxon>Rhizobiaceae</taxon>
        <taxon>Rhizobium/Agrobacterium group</taxon>
        <taxon>Agrobacterium</taxon>
        <taxon>Agrobacterium tumefaciens complex</taxon>
    </lineage>
</organism>
<sequence>MLHGDVLRPLPRMKTEPNQLLRFLEVIAEKARRLHSIHYVYLTLERVTPTSVCLPTALERREIKRNRPFPLQA</sequence>
<gene>
    <name evidence="1" type="ORF">J2W61_003516</name>
</gene>
<name>A0AAW8LXS8_AGRTU</name>
<evidence type="ECO:0000313" key="2">
    <source>
        <dbReference type="Proteomes" id="UP001265315"/>
    </source>
</evidence>
<dbReference type="AlphaFoldDB" id="A0AAW8LXS8"/>
<reference evidence="1" key="1">
    <citation type="submission" date="2023-07" db="EMBL/GenBank/DDBJ databases">
        <title>Sorghum-associated microbial communities from plants grown in Nebraska, USA.</title>
        <authorList>
            <person name="Schachtman D."/>
        </authorList>
    </citation>
    <scope>NUCLEOTIDE SEQUENCE</scope>
    <source>
        <strain evidence="1">1457</strain>
    </source>
</reference>
<dbReference type="Proteomes" id="UP001265315">
    <property type="component" value="Unassembled WGS sequence"/>
</dbReference>
<evidence type="ECO:0000313" key="1">
    <source>
        <dbReference type="EMBL" id="MDR6703644.1"/>
    </source>
</evidence>
<accession>A0AAW8LXS8</accession>